<dbReference type="EMBL" id="LLXH01008025">
    <property type="protein sequence ID" value="PKC51244.1"/>
    <property type="molecule type" value="Genomic_DNA"/>
</dbReference>
<evidence type="ECO:0000313" key="4">
    <source>
        <dbReference type="Proteomes" id="UP000232722"/>
    </source>
</evidence>
<sequence length="66" mass="7373">SNMMQEHWTNYIITTPRPVFFSAHQTGEIKQTGENIVADIDNIISQIDHSKLAAIITDNASSMKKA</sequence>
<reference evidence="1 4" key="2">
    <citation type="submission" date="2017-09" db="EMBL/GenBank/DDBJ databases">
        <title>Extensive intraspecific genome diversity in a model arbuscular mycorrhizal fungus.</title>
        <authorList>
            <person name="Chen E.C."/>
            <person name="Morin E."/>
            <person name="Beaudet D."/>
            <person name="Noel J."/>
            <person name="Ndikumana S."/>
            <person name="Charron P."/>
            <person name="St-Onge C."/>
            <person name="Giorgi J."/>
            <person name="Grigoriev I.V."/>
            <person name="Roux C."/>
            <person name="Martin F.M."/>
            <person name="Corradi N."/>
        </authorList>
    </citation>
    <scope>NUCLEOTIDE SEQUENCE [LARGE SCALE GENOMIC DNA]</scope>
    <source>
        <strain evidence="1 4">A5</strain>
    </source>
</reference>
<feature type="non-terminal residue" evidence="1">
    <location>
        <position position="1"/>
    </location>
</feature>
<reference evidence="2 3" key="4">
    <citation type="submission" date="2017-10" db="EMBL/GenBank/DDBJ databases">
        <title>Genome analyses suggest a sexual origin of heterokaryosis in a supposedly ancient asexual fungus.</title>
        <authorList>
            <person name="Corradi N."/>
            <person name="Sedzielewska K."/>
            <person name="Noel J."/>
            <person name="Charron P."/>
            <person name="Farinelli L."/>
            <person name="Marton T."/>
            <person name="Kruger M."/>
            <person name="Pelin A."/>
            <person name="Brachmann A."/>
            <person name="Corradi N."/>
        </authorList>
    </citation>
    <scope>NUCLEOTIDE SEQUENCE [LARGE SCALE GENOMIC DNA]</scope>
    <source>
        <strain evidence="2 3">A1</strain>
    </source>
</reference>
<dbReference type="VEuPathDB" id="FungiDB:RhiirA1_484189"/>
<organism evidence="1 4">
    <name type="scientific">Rhizophagus irregularis</name>
    <dbReference type="NCBI Taxonomy" id="588596"/>
    <lineage>
        <taxon>Eukaryota</taxon>
        <taxon>Fungi</taxon>
        <taxon>Fungi incertae sedis</taxon>
        <taxon>Mucoromycota</taxon>
        <taxon>Glomeromycotina</taxon>
        <taxon>Glomeromycetes</taxon>
        <taxon>Glomerales</taxon>
        <taxon>Glomeraceae</taxon>
        <taxon>Rhizophagus</taxon>
    </lineage>
</organism>
<dbReference type="EMBL" id="LLXJ01010552">
    <property type="protein sequence ID" value="PKB92588.1"/>
    <property type="molecule type" value="Genomic_DNA"/>
</dbReference>
<evidence type="ECO:0000313" key="3">
    <source>
        <dbReference type="Proteomes" id="UP000232688"/>
    </source>
</evidence>
<name>A0A2N0NDF7_9GLOM</name>
<reference evidence="1 4" key="1">
    <citation type="submission" date="2016-04" db="EMBL/GenBank/DDBJ databases">
        <title>Genome analyses suggest a sexual origin of heterokaryosis in a supposedly ancient asexual fungus.</title>
        <authorList>
            <person name="Ropars J."/>
            <person name="Sedzielewska K."/>
            <person name="Noel J."/>
            <person name="Charron P."/>
            <person name="Farinelli L."/>
            <person name="Marton T."/>
            <person name="Kruger M."/>
            <person name="Pelin A."/>
            <person name="Brachmann A."/>
            <person name="Corradi N."/>
        </authorList>
    </citation>
    <scope>NUCLEOTIDE SEQUENCE [LARGE SCALE GENOMIC DNA]</scope>
    <source>
        <strain evidence="1 4">A5</strain>
    </source>
</reference>
<proteinExistence type="predicted"/>
<evidence type="ECO:0000313" key="1">
    <source>
        <dbReference type="EMBL" id="PKB92588.1"/>
    </source>
</evidence>
<gene>
    <name evidence="2" type="ORF">RhiirA1_484189</name>
    <name evidence="1" type="ORF">RhiirA5_444125</name>
</gene>
<evidence type="ECO:0000313" key="2">
    <source>
        <dbReference type="EMBL" id="PKC51244.1"/>
    </source>
</evidence>
<accession>A0A2N0NDF7</accession>
<protein>
    <submittedName>
        <fullName evidence="1">Uncharacterized protein</fullName>
    </submittedName>
</protein>
<reference evidence="2 3" key="3">
    <citation type="submission" date="2017-10" db="EMBL/GenBank/DDBJ databases">
        <title>Extensive intraspecific genome diversity in a model arbuscular mycorrhizal fungus.</title>
        <authorList>
            <person name="Chen E.C.H."/>
            <person name="Morin E."/>
            <person name="Baudet D."/>
            <person name="Noel J."/>
            <person name="Ndikumana S."/>
            <person name="Charron P."/>
            <person name="St-Onge C."/>
            <person name="Giorgi J."/>
            <person name="Grigoriev I.V."/>
            <person name="Roux C."/>
            <person name="Martin F.M."/>
            <person name="Corradi N."/>
        </authorList>
    </citation>
    <scope>NUCLEOTIDE SEQUENCE [LARGE SCALE GENOMIC DNA]</scope>
    <source>
        <strain evidence="2 3">A1</strain>
    </source>
</reference>
<dbReference type="Proteomes" id="UP000232722">
    <property type="component" value="Unassembled WGS sequence"/>
</dbReference>
<dbReference type="Proteomes" id="UP000232688">
    <property type="component" value="Unassembled WGS sequence"/>
</dbReference>
<dbReference type="AlphaFoldDB" id="A0A2N0NDF7"/>
<comment type="caution">
    <text evidence="1">The sequence shown here is derived from an EMBL/GenBank/DDBJ whole genome shotgun (WGS) entry which is preliminary data.</text>
</comment>